<feature type="domain" description="N-acetyltransferase" evidence="1">
    <location>
        <begin position="1"/>
        <end position="150"/>
    </location>
</feature>
<organism evidence="2 3">
    <name type="scientific">Vibrio aestuarianus</name>
    <dbReference type="NCBI Taxonomy" id="28171"/>
    <lineage>
        <taxon>Bacteria</taxon>
        <taxon>Pseudomonadati</taxon>
        <taxon>Pseudomonadota</taxon>
        <taxon>Gammaproteobacteria</taxon>
        <taxon>Vibrionales</taxon>
        <taxon>Vibrionaceae</taxon>
        <taxon>Vibrio</taxon>
    </lineage>
</organism>
<dbReference type="InterPro" id="IPR016181">
    <property type="entry name" value="Acyl_CoA_acyltransferase"/>
</dbReference>
<dbReference type="RefSeq" id="WP_171981743.1">
    <property type="nucleotide sequence ID" value="NZ_JAKNAX010000164.1"/>
</dbReference>
<dbReference type="PANTHER" id="PTHR43072:SF60">
    <property type="entry name" value="L-2,4-DIAMINOBUTYRIC ACID ACETYLTRANSFERASE"/>
    <property type="match status" value="1"/>
</dbReference>
<dbReference type="PANTHER" id="PTHR43072">
    <property type="entry name" value="N-ACETYLTRANSFERASE"/>
    <property type="match status" value="1"/>
</dbReference>
<dbReference type="GO" id="GO:0016747">
    <property type="term" value="F:acyltransferase activity, transferring groups other than amino-acyl groups"/>
    <property type="evidence" value="ECO:0007669"/>
    <property type="project" value="InterPro"/>
</dbReference>
<dbReference type="SUPFAM" id="SSF55729">
    <property type="entry name" value="Acyl-CoA N-acyltransferases (Nat)"/>
    <property type="match status" value="1"/>
</dbReference>
<protein>
    <submittedName>
        <fullName evidence="2">GNAT family N-acetyltransferase</fullName>
    </submittedName>
</protein>
<dbReference type="InterPro" id="IPR000182">
    <property type="entry name" value="GNAT_dom"/>
</dbReference>
<dbReference type="CDD" id="cd04301">
    <property type="entry name" value="NAT_SF"/>
    <property type="match status" value="1"/>
</dbReference>
<reference evidence="2" key="1">
    <citation type="submission" date="2022-02" db="EMBL/GenBank/DDBJ databases">
        <title>Emergence and expansion in Europe of a Vibrio aestuarianus clonal complex pathogenic for oysters.</title>
        <authorList>
            <person name="Mesnil A."/>
            <person name="Travers M.-A."/>
        </authorList>
    </citation>
    <scope>NUCLEOTIDE SEQUENCE</scope>
    <source>
        <strain evidence="2">19_064_15T1</strain>
    </source>
</reference>
<accession>A0A9X4FBB9</accession>
<evidence type="ECO:0000313" key="3">
    <source>
        <dbReference type="Proteomes" id="UP001140978"/>
    </source>
</evidence>
<proteinExistence type="predicted"/>
<name>A0A9X4FBB9_9VIBR</name>
<dbReference type="Proteomes" id="UP001140978">
    <property type="component" value="Unassembled WGS sequence"/>
</dbReference>
<sequence length="150" mass="17187">MKIVEADKIHLETVAQLFDLYRQFYGQESDLAQASRFIEERLNHSDSVIFLALDHHDHPLGFVQLYPSYSSVAMKRMWYLNDLYVIESARHKGVGKALLQKVKVYAKETNALTVKLATSIDNESAKNLYVSEGYSKVTAFEHFTQKVVQA</sequence>
<comment type="caution">
    <text evidence="2">The sequence shown here is derived from an EMBL/GenBank/DDBJ whole genome shotgun (WGS) entry which is preliminary data.</text>
</comment>
<dbReference type="Gene3D" id="3.40.630.30">
    <property type="match status" value="1"/>
</dbReference>
<evidence type="ECO:0000259" key="1">
    <source>
        <dbReference type="PROSITE" id="PS51186"/>
    </source>
</evidence>
<gene>
    <name evidence="2" type="ORF">L9X51_19230</name>
</gene>
<evidence type="ECO:0000313" key="2">
    <source>
        <dbReference type="EMBL" id="MDE1348491.1"/>
    </source>
</evidence>
<dbReference type="Pfam" id="PF00583">
    <property type="entry name" value="Acetyltransf_1"/>
    <property type="match status" value="1"/>
</dbReference>
<dbReference type="AlphaFoldDB" id="A0A9X4FBB9"/>
<dbReference type="PROSITE" id="PS51186">
    <property type="entry name" value="GNAT"/>
    <property type="match status" value="1"/>
</dbReference>
<dbReference type="EMBL" id="JAKNAX010000164">
    <property type="protein sequence ID" value="MDE1348491.1"/>
    <property type="molecule type" value="Genomic_DNA"/>
</dbReference>